<organism evidence="2 3">
    <name type="scientific">Glarea lozoyensis (strain ATCC 20868 / MF5171)</name>
    <dbReference type="NCBI Taxonomy" id="1116229"/>
    <lineage>
        <taxon>Eukaryota</taxon>
        <taxon>Fungi</taxon>
        <taxon>Dikarya</taxon>
        <taxon>Ascomycota</taxon>
        <taxon>Pezizomycotina</taxon>
        <taxon>Leotiomycetes</taxon>
        <taxon>Helotiales</taxon>
        <taxon>Helotiaceae</taxon>
        <taxon>Glarea</taxon>
    </lineage>
</organism>
<feature type="compositionally biased region" description="Basic residues" evidence="1">
    <location>
        <begin position="208"/>
        <end position="221"/>
    </location>
</feature>
<dbReference type="RefSeq" id="XP_008088324.1">
    <property type="nucleotide sequence ID" value="XM_008090133.1"/>
</dbReference>
<accession>S3CWN6</accession>
<evidence type="ECO:0000256" key="1">
    <source>
        <dbReference type="SAM" id="MobiDB-lite"/>
    </source>
</evidence>
<reference evidence="2 3" key="1">
    <citation type="journal article" date="2013" name="BMC Genomics">
        <title>Genomics-driven discovery of the pneumocandin biosynthetic gene cluster in the fungus Glarea lozoyensis.</title>
        <authorList>
            <person name="Chen L."/>
            <person name="Yue Q."/>
            <person name="Zhang X."/>
            <person name="Xiang M."/>
            <person name="Wang C."/>
            <person name="Li S."/>
            <person name="Che Y."/>
            <person name="Ortiz-Lopez F.J."/>
            <person name="Bills G.F."/>
            <person name="Liu X."/>
            <person name="An Z."/>
        </authorList>
    </citation>
    <scope>NUCLEOTIDE SEQUENCE [LARGE SCALE GENOMIC DNA]</scope>
    <source>
        <strain evidence="3">ATCC 20868 / MF5171</strain>
    </source>
</reference>
<protein>
    <submittedName>
        <fullName evidence="2">Uncharacterized protein</fullName>
    </submittedName>
</protein>
<feature type="compositionally biased region" description="Low complexity" evidence="1">
    <location>
        <begin position="194"/>
        <end position="206"/>
    </location>
</feature>
<gene>
    <name evidence="2" type="ORF">GLAREA_08086</name>
</gene>
<name>S3CWN6_GLAL2</name>
<feature type="region of interest" description="Disordered" evidence="1">
    <location>
        <begin position="148"/>
        <end position="221"/>
    </location>
</feature>
<proteinExistence type="predicted"/>
<dbReference type="KEGG" id="glz:GLAREA_08086"/>
<evidence type="ECO:0000313" key="3">
    <source>
        <dbReference type="Proteomes" id="UP000016922"/>
    </source>
</evidence>
<sequence length="360" mass="37970">MPLATCVVFMEISDSQSLHSEALLSSLSNDGHAKQQDYNRLKKWPTLEKGKPFRPKAIGDRGTSQSEYCERTPCIQGFLENPGPASSFCKQYTATVESAEPQSTLPSFINGCLSNTVSISSACSCLESYPTVSLTSADISLNTGVPLVSTPTSQRTPDVASSSYSAAGSSSVRNMARAPIDETSIPVSTGNGDSQSQSPSSSKSVSTRPRKFSQTKITSKRTRVYNMTTTGTDARGSSFTSVLQVTPSKSALNMTQLLSSPTASVTGKSISVSTAITTNDQGQTISSEVQVTSESSLAFRNSSTGKVRPSGASFNFTQPGVNTKDTAMMSGTQDPLSSSRLTNNSLAMPPIVPVVFPTQV</sequence>
<evidence type="ECO:0000313" key="2">
    <source>
        <dbReference type="EMBL" id="EPE24236.1"/>
    </source>
</evidence>
<dbReference type="HOGENOM" id="CLU_769560_0_0_1"/>
<dbReference type="EMBL" id="KE145373">
    <property type="protein sequence ID" value="EPE24236.1"/>
    <property type="molecule type" value="Genomic_DNA"/>
</dbReference>
<feature type="compositionally biased region" description="Low complexity" evidence="1">
    <location>
        <begin position="160"/>
        <end position="171"/>
    </location>
</feature>
<dbReference type="GeneID" id="19467137"/>
<dbReference type="Proteomes" id="UP000016922">
    <property type="component" value="Unassembled WGS sequence"/>
</dbReference>
<keyword evidence="3" id="KW-1185">Reference proteome</keyword>
<dbReference type="AlphaFoldDB" id="S3CWN6"/>